<evidence type="ECO:0000256" key="3">
    <source>
        <dbReference type="ARBA" id="ARBA00022490"/>
    </source>
</evidence>
<gene>
    <name evidence="8" type="primary">LOC105272644</name>
</gene>
<evidence type="ECO:0000256" key="1">
    <source>
        <dbReference type="ARBA" id="ARBA00004245"/>
    </source>
</evidence>
<evidence type="ECO:0000256" key="5">
    <source>
        <dbReference type="SAM" id="MobiDB-lite"/>
    </source>
</evidence>
<comment type="similarity">
    <text evidence="2">Belongs to the TPX2 family.</text>
</comment>
<organism evidence="7 8">
    <name type="scientific">Fopius arisanus</name>
    <dbReference type="NCBI Taxonomy" id="64838"/>
    <lineage>
        <taxon>Eukaryota</taxon>
        <taxon>Metazoa</taxon>
        <taxon>Ecdysozoa</taxon>
        <taxon>Arthropoda</taxon>
        <taxon>Hexapoda</taxon>
        <taxon>Insecta</taxon>
        <taxon>Pterygota</taxon>
        <taxon>Neoptera</taxon>
        <taxon>Endopterygota</taxon>
        <taxon>Hymenoptera</taxon>
        <taxon>Apocrita</taxon>
        <taxon>Ichneumonoidea</taxon>
        <taxon>Braconidae</taxon>
        <taxon>Opiinae</taxon>
        <taxon>Fopius</taxon>
    </lineage>
</organism>
<feature type="compositionally biased region" description="Polar residues" evidence="5">
    <location>
        <begin position="250"/>
        <end position="259"/>
    </location>
</feature>
<dbReference type="Proteomes" id="UP000694866">
    <property type="component" value="Unplaced"/>
</dbReference>
<dbReference type="GeneID" id="105272644"/>
<name>A0A9R1U8S0_9HYME</name>
<evidence type="ECO:0000256" key="4">
    <source>
        <dbReference type="ARBA" id="ARBA00023212"/>
    </source>
</evidence>
<feature type="domain" description="TPX2 C-terminal" evidence="6">
    <location>
        <begin position="355"/>
        <end position="407"/>
    </location>
</feature>
<protein>
    <recommendedName>
        <fullName evidence="6">TPX2 C-terminal domain-containing protein</fullName>
    </recommendedName>
</protein>
<keyword evidence="3" id="KW-0963">Cytoplasm</keyword>
<dbReference type="InterPro" id="IPR027329">
    <property type="entry name" value="TPX2_C"/>
</dbReference>
<dbReference type="GO" id="GO:0005856">
    <property type="term" value="C:cytoskeleton"/>
    <property type="evidence" value="ECO:0007669"/>
    <property type="project" value="UniProtKB-SubCell"/>
</dbReference>
<evidence type="ECO:0000313" key="7">
    <source>
        <dbReference type="Proteomes" id="UP000694866"/>
    </source>
</evidence>
<evidence type="ECO:0000313" key="8">
    <source>
        <dbReference type="RefSeq" id="XP_011313151.1"/>
    </source>
</evidence>
<keyword evidence="7" id="KW-1185">Reference proteome</keyword>
<comment type="subcellular location">
    <subcellularLocation>
        <location evidence="1">Cytoplasm</location>
        <location evidence="1">Cytoskeleton</location>
    </subcellularLocation>
</comment>
<sequence>MEVAFESDAAIIFDKLEKESTISWTSADLNQVDYRNSWCQYRNSGVENKENIEPVINDGKICVEENDEGVRPLANEAMEIVMTFSACSIAVTDTLQKNNSILDPPPVKRARIVKPPEANKSSKKIPGKIEPFSFLARERENREKTEARRNYYEMLTNKSSPRPFKARAAPKFKPLPETPTRFVRRKPLTQAPTSKTKSETLHKFVLNKSSPQTQTPMVATPKRSTLQPIHALSPIKPTGRVPPSVKPITSPKSSVSQSITTTKPKKTTGISPQTPRQSIIPKMQIVKTTPSSSVSQTSNKPTENTVQPKMAVKRGFNSRTIPKGQKITPVVVVQSSKPMRESSQIRSVTIPKSPRLSTAIRARERRQFDEMMEEKLRQRNAVRKMEIATTQRYEEQQDVVQLRKSMIYTNRCQSSPQKMYQ</sequence>
<feature type="region of interest" description="Disordered" evidence="5">
    <location>
        <begin position="233"/>
        <end position="277"/>
    </location>
</feature>
<keyword evidence="4" id="KW-0206">Cytoskeleton</keyword>
<dbReference type="KEGG" id="fas:105272644"/>
<evidence type="ECO:0000256" key="2">
    <source>
        <dbReference type="ARBA" id="ARBA00005885"/>
    </source>
</evidence>
<evidence type="ECO:0000259" key="6">
    <source>
        <dbReference type="Pfam" id="PF06886"/>
    </source>
</evidence>
<reference evidence="8" key="1">
    <citation type="submission" date="2025-08" db="UniProtKB">
        <authorList>
            <consortium name="RefSeq"/>
        </authorList>
    </citation>
    <scope>IDENTIFICATION</scope>
    <source>
        <strain evidence="8">USDA-PBARC FA_bdor</strain>
        <tissue evidence="8">Whole organism</tissue>
    </source>
</reference>
<dbReference type="Pfam" id="PF06886">
    <property type="entry name" value="TPX2"/>
    <property type="match status" value="1"/>
</dbReference>
<dbReference type="RefSeq" id="XP_011313151.1">
    <property type="nucleotide sequence ID" value="XM_011314849.1"/>
</dbReference>
<accession>A0A9R1U8S0</accession>
<proteinExistence type="inferred from homology"/>
<dbReference type="AlphaFoldDB" id="A0A9R1U8S0"/>